<feature type="region of interest" description="Disordered" evidence="1">
    <location>
        <begin position="58"/>
        <end position="78"/>
    </location>
</feature>
<dbReference type="GeneID" id="92012788"/>
<evidence type="ECO:0000256" key="1">
    <source>
        <dbReference type="SAM" id="MobiDB-lite"/>
    </source>
</evidence>
<evidence type="ECO:0000313" key="3">
    <source>
        <dbReference type="Proteomes" id="UP001430584"/>
    </source>
</evidence>
<organism evidence="2 3">
    <name type="scientific">Diplodia seriata</name>
    <dbReference type="NCBI Taxonomy" id="420778"/>
    <lineage>
        <taxon>Eukaryota</taxon>
        <taxon>Fungi</taxon>
        <taxon>Dikarya</taxon>
        <taxon>Ascomycota</taxon>
        <taxon>Pezizomycotina</taxon>
        <taxon>Dothideomycetes</taxon>
        <taxon>Dothideomycetes incertae sedis</taxon>
        <taxon>Botryosphaeriales</taxon>
        <taxon>Botryosphaeriaceae</taxon>
        <taxon>Diplodia</taxon>
    </lineage>
</organism>
<proteinExistence type="predicted"/>
<sequence length="78" mass="8770">MSNEDYTLTGLFVTVFIDDCREEGSEGIDVIGSRVLWRKFGKTTAWKIDGQTRGQIDETGKERLKLGSTTTKPVDENK</sequence>
<gene>
    <name evidence="2" type="ORF">SLS55_008703</name>
</gene>
<evidence type="ECO:0000313" key="2">
    <source>
        <dbReference type="EMBL" id="KAL0256310.1"/>
    </source>
</evidence>
<protein>
    <submittedName>
        <fullName evidence="2">Uncharacterized protein</fullName>
    </submittedName>
</protein>
<dbReference type="Proteomes" id="UP001430584">
    <property type="component" value="Unassembled WGS sequence"/>
</dbReference>
<reference evidence="2 3" key="1">
    <citation type="submission" date="2024-02" db="EMBL/GenBank/DDBJ databases">
        <title>De novo assembly and annotation of 12 fungi associated with fruit tree decline syndrome in Ontario, Canada.</title>
        <authorList>
            <person name="Sulman M."/>
            <person name="Ellouze W."/>
            <person name="Ilyukhin E."/>
        </authorList>
    </citation>
    <scope>NUCLEOTIDE SEQUENCE [LARGE SCALE GENOMIC DNA]</scope>
    <source>
        <strain evidence="2 3">FDS-637</strain>
    </source>
</reference>
<keyword evidence="3" id="KW-1185">Reference proteome</keyword>
<dbReference type="RefSeq" id="XP_066629339.1">
    <property type="nucleotide sequence ID" value="XM_066780110.1"/>
</dbReference>
<accession>A0ABR3C6S4</accession>
<dbReference type="EMBL" id="JAJVCZ030000009">
    <property type="protein sequence ID" value="KAL0256310.1"/>
    <property type="molecule type" value="Genomic_DNA"/>
</dbReference>
<comment type="caution">
    <text evidence="2">The sequence shown here is derived from an EMBL/GenBank/DDBJ whole genome shotgun (WGS) entry which is preliminary data.</text>
</comment>
<name>A0ABR3C6S4_9PEZI</name>